<dbReference type="EMBL" id="PXWF02000312">
    <property type="protein sequence ID" value="PWF41426.1"/>
    <property type="molecule type" value="Genomic_DNA"/>
</dbReference>
<evidence type="ECO:0000313" key="1">
    <source>
        <dbReference type="EMBL" id="PWF41426.1"/>
    </source>
</evidence>
<dbReference type="AlphaFoldDB" id="A0A2U2HDV3"/>
<protein>
    <submittedName>
        <fullName evidence="1">Uncharacterized protein</fullName>
    </submittedName>
</protein>
<gene>
    <name evidence="1" type="ORF">C7C56_024585</name>
</gene>
<comment type="caution">
    <text evidence="1">The sequence shown here is derived from an EMBL/GenBank/DDBJ whole genome shotgun (WGS) entry which is preliminary data.</text>
</comment>
<dbReference type="Proteomes" id="UP000241421">
    <property type="component" value="Unassembled WGS sequence"/>
</dbReference>
<evidence type="ECO:0000313" key="2">
    <source>
        <dbReference type="Proteomes" id="UP000241421"/>
    </source>
</evidence>
<keyword evidence="2" id="KW-1185">Reference proteome</keyword>
<sequence length="86" mass="9747">MPGWEVWPKLVYDAVIEADVLRKMQDDLDAAGIVYSGRNLRISDLWNSGHYNLWKKHGAGCMEFDVSSEDSWSMRRIAEVIGSEGS</sequence>
<proteinExistence type="predicted"/>
<reference evidence="1 2" key="1">
    <citation type="submission" date="2018-04" db="EMBL/GenBank/DDBJ databases">
        <title>Massilia violaceinigra sp. nov., a novel purple-pigmented bacterium isolated from Tianshan glacier, Xinjiang, China.</title>
        <authorList>
            <person name="Wang H."/>
        </authorList>
    </citation>
    <scope>NUCLEOTIDE SEQUENCE [LARGE SCALE GENOMIC DNA]</scope>
    <source>
        <strain evidence="1 2">B448-2</strain>
    </source>
</reference>
<accession>A0A2U2HDV3</accession>
<name>A0A2U2HDV3_9BURK</name>
<organism evidence="1 2">
    <name type="scientific">Massilia glaciei</name>
    <dbReference type="NCBI Taxonomy" id="1524097"/>
    <lineage>
        <taxon>Bacteria</taxon>
        <taxon>Pseudomonadati</taxon>
        <taxon>Pseudomonadota</taxon>
        <taxon>Betaproteobacteria</taxon>
        <taxon>Burkholderiales</taxon>
        <taxon>Oxalobacteraceae</taxon>
        <taxon>Telluria group</taxon>
        <taxon>Massilia</taxon>
    </lineage>
</organism>